<evidence type="ECO:0000313" key="2">
    <source>
        <dbReference type="Proteomes" id="UP000075883"/>
    </source>
</evidence>
<dbReference type="Proteomes" id="UP000075883">
    <property type="component" value="Unassembled WGS sequence"/>
</dbReference>
<proteinExistence type="predicted"/>
<accession>A0A182MEH8</accession>
<evidence type="ECO:0000313" key="1">
    <source>
        <dbReference type="EnsemblMetazoa" id="ACUA016316-PA"/>
    </source>
</evidence>
<reference evidence="1" key="2">
    <citation type="submission" date="2020-05" db="UniProtKB">
        <authorList>
            <consortium name="EnsemblMetazoa"/>
        </authorList>
    </citation>
    <scope>IDENTIFICATION</scope>
    <source>
        <strain evidence="1">A-37</strain>
    </source>
</reference>
<dbReference type="EMBL" id="AXCM01000131">
    <property type="status" value="NOT_ANNOTATED_CDS"/>
    <property type="molecule type" value="Genomic_DNA"/>
</dbReference>
<dbReference type="VEuPathDB" id="VectorBase:ACUA016316"/>
<sequence length="128" mass="14745">MFLVRHRGSLMQERLATEHSGELFRDTLEQLLDGGRVADESGRHLQALRRNITDGGLDVVRDPFNEVATILVLNRKHLLIDLLHGHTATEHGSHRQVAAMTRITSRHHILRIEHLLRQFWHSQCTVLL</sequence>
<dbReference type="AlphaFoldDB" id="A0A182MEH8"/>
<reference evidence="2" key="1">
    <citation type="submission" date="2013-09" db="EMBL/GenBank/DDBJ databases">
        <title>The Genome Sequence of Anopheles culicifacies species A.</title>
        <authorList>
            <consortium name="The Broad Institute Genomics Platform"/>
            <person name="Neafsey D.E."/>
            <person name="Besansky N."/>
            <person name="Howell P."/>
            <person name="Walton C."/>
            <person name="Young S.K."/>
            <person name="Zeng Q."/>
            <person name="Gargeya S."/>
            <person name="Fitzgerald M."/>
            <person name="Haas B."/>
            <person name="Abouelleil A."/>
            <person name="Allen A.W."/>
            <person name="Alvarado L."/>
            <person name="Arachchi H.M."/>
            <person name="Berlin A.M."/>
            <person name="Chapman S.B."/>
            <person name="Gainer-Dewar J."/>
            <person name="Goldberg J."/>
            <person name="Griggs A."/>
            <person name="Gujja S."/>
            <person name="Hansen M."/>
            <person name="Howarth C."/>
            <person name="Imamovic A."/>
            <person name="Ireland A."/>
            <person name="Larimer J."/>
            <person name="McCowan C."/>
            <person name="Murphy C."/>
            <person name="Pearson M."/>
            <person name="Poon T.W."/>
            <person name="Priest M."/>
            <person name="Roberts A."/>
            <person name="Saif S."/>
            <person name="Shea T."/>
            <person name="Sisk P."/>
            <person name="Sykes S."/>
            <person name="Wortman J."/>
            <person name="Nusbaum C."/>
            <person name="Birren B."/>
        </authorList>
    </citation>
    <scope>NUCLEOTIDE SEQUENCE [LARGE SCALE GENOMIC DNA]</scope>
    <source>
        <strain evidence="2">A-37</strain>
    </source>
</reference>
<name>A0A182MEH8_9DIPT</name>
<dbReference type="EnsemblMetazoa" id="ACUA016316-RA">
    <property type="protein sequence ID" value="ACUA016316-PA"/>
    <property type="gene ID" value="ACUA016316"/>
</dbReference>
<keyword evidence="2" id="KW-1185">Reference proteome</keyword>
<protein>
    <submittedName>
        <fullName evidence="1">Uncharacterized protein</fullName>
    </submittedName>
</protein>
<organism evidence="1 2">
    <name type="scientific">Anopheles culicifacies</name>
    <dbReference type="NCBI Taxonomy" id="139723"/>
    <lineage>
        <taxon>Eukaryota</taxon>
        <taxon>Metazoa</taxon>
        <taxon>Ecdysozoa</taxon>
        <taxon>Arthropoda</taxon>
        <taxon>Hexapoda</taxon>
        <taxon>Insecta</taxon>
        <taxon>Pterygota</taxon>
        <taxon>Neoptera</taxon>
        <taxon>Endopterygota</taxon>
        <taxon>Diptera</taxon>
        <taxon>Nematocera</taxon>
        <taxon>Culicoidea</taxon>
        <taxon>Culicidae</taxon>
        <taxon>Anophelinae</taxon>
        <taxon>Anopheles</taxon>
        <taxon>culicifacies species complex</taxon>
    </lineage>
</organism>